<dbReference type="EMBL" id="KN124946">
    <property type="protein sequence ID" value="KFO19633.1"/>
    <property type="molecule type" value="Genomic_DNA"/>
</dbReference>
<keyword evidence="2" id="KW-1185">Reference proteome</keyword>
<dbReference type="AlphaFoldDB" id="A0A091CPS2"/>
<gene>
    <name evidence="1" type="ORF">H920_18944</name>
</gene>
<dbReference type="Proteomes" id="UP000028990">
    <property type="component" value="Unassembled WGS sequence"/>
</dbReference>
<accession>A0A091CPS2</accession>
<reference evidence="1 2" key="1">
    <citation type="submission" date="2013-11" db="EMBL/GenBank/DDBJ databases">
        <title>The Damaraland mole rat (Fukomys damarensis) genome and evolution of African mole rats.</title>
        <authorList>
            <person name="Gladyshev V.N."/>
            <person name="Fang X."/>
        </authorList>
    </citation>
    <scope>NUCLEOTIDE SEQUENCE [LARGE SCALE GENOMIC DNA]</scope>
    <source>
        <tissue evidence="1">Liver</tissue>
    </source>
</reference>
<evidence type="ECO:0000313" key="1">
    <source>
        <dbReference type="EMBL" id="KFO19633.1"/>
    </source>
</evidence>
<protein>
    <submittedName>
        <fullName evidence="1">Uncharacterized protein</fullName>
    </submittedName>
</protein>
<evidence type="ECO:0000313" key="2">
    <source>
        <dbReference type="Proteomes" id="UP000028990"/>
    </source>
</evidence>
<sequence length="113" mass="11899">MSTDPIFLVDENVGGGFSSFLRVLQLLGQVGPKPRPPLSITVSAARMWTGSRVLAAEPVIVHGSDGRAFRSPAVRCLRQASVATMLVSLCSSPSVLEGGGTSDLRLPACRTDF</sequence>
<name>A0A091CPS2_FUKDA</name>
<organism evidence="1 2">
    <name type="scientific">Fukomys damarensis</name>
    <name type="common">Damaraland mole rat</name>
    <name type="synonym">Cryptomys damarensis</name>
    <dbReference type="NCBI Taxonomy" id="885580"/>
    <lineage>
        <taxon>Eukaryota</taxon>
        <taxon>Metazoa</taxon>
        <taxon>Chordata</taxon>
        <taxon>Craniata</taxon>
        <taxon>Vertebrata</taxon>
        <taxon>Euteleostomi</taxon>
        <taxon>Mammalia</taxon>
        <taxon>Eutheria</taxon>
        <taxon>Euarchontoglires</taxon>
        <taxon>Glires</taxon>
        <taxon>Rodentia</taxon>
        <taxon>Hystricomorpha</taxon>
        <taxon>Bathyergidae</taxon>
        <taxon>Fukomys</taxon>
    </lineage>
</organism>
<proteinExistence type="predicted"/>